<evidence type="ECO:0000256" key="9">
    <source>
        <dbReference type="PIRSR" id="PIRSR001191-2"/>
    </source>
</evidence>
<dbReference type="InterPro" id="IPR021190">
    <property type="entry name" value="Pept_M10A"/>
</dbReference>
<gene>
    <name evidence="14" type="ORF">BpHYR1_051725</name>
</gene>
<dbReference type="PROSITE" id="PS51642">
    <property type="entry name" value="HEMOPEXIN_2"/>
    <property type="match status" value="1"/>
</dbReference>
<comment type="similarity">
    <text evidence="1">Belongs to the peptidase M10A family.</text>
</comment>
<reference evidence="14 15" key="1">
    <citation type="journal article" date="2018" name="Sci. Rep.">
        <title>Genomic signatures of local adaptation to the degree of environmental predictability in rotifers.</title>
        <authorList>
            <person name="Franch-Gras L."/>
            <person name="Hahn C."/>
            <person name="Garcia-Roger E.M."/>
            <person name="Carmona M.J."/>
            <person name="Serra M."/>
            <person name="Gomez A."/>
        </authorList>
    </citation>
    <scope>NUCLEOTIDE SEQUENCE [LARGE SCALE GENOMIC DNA]</scope>
    <source>
        <strain evidence="14">HYR1</strain>
    </source>
</reference>
<feature type="active site" evidence="8">
    <location>
        <position position="216"/>
    </location>
</feature>
<dbReference type="GO" id="GO:0006508">
    <property type="term" value="P:proteolysis"/>
    <property type="evidence" value="ECO:0007669"/>
    <property type="project" value="UniProtKB-KW"/>
</dbReference>
<dbReference type="OrthoDB" id="406838at2759"/>
<proteinExistence type="inferred from homology"/>
<evidence type="ECO:0000256" key="4">
    <source>
        <dbReference type="ARBA" id="ARBA00022729"/>
    </source>
</evidence>
<dbReference type="PANTHER" id="PTHR10201">
    <property type="entry name" value="MATRIX METALLOPROTEINASE"/>
    <property type="match status" value="1"/>
</dbReference>
<feature type="binding site" evidence="9">
    <location>
        <position position="219"/>
    </location>
    <ligand>
        <name>Zn(2+)</name>
        <dbReference type="ChEBI" id="CHEBI:29105"/>
        <label>2</label>
        <note>catalytic</note>
    </ligand>
</feature>
<feature type="binding site" evidence="10">
    <location>
        <position position="197"/>
    </location>
    <ligand>
        <name>Ca(2+)</name>
        <dbReference type="ChEBI" id="CHEBI:29108"/>
        <label>3</label>
    </ligand>
</feature>
<dbReference type="Pfam" id="PF00045">
    <property type="entry name" value="Hemopexin"/>
    <property type="match status" value="1"/>
</dbReference>
<dbReference type="PRINTS" id="PR00138">
    <property type="entry name" value="MATRIXIN"/>
</dbReference>
<sequence length="486" mass="55978">MILKILLLSTLSSIFIDAKISNSDAIDYLSKYGYIRESKGSLMSGPAAISSSNNVLKDTLRRFQLIHGLPVTGILDEITKKKMSSPRCSLPDFRPGGNVASFKAASKWKKKDLTFAVLNENQELRGQTRRIMSEALKHWSDVSGLTFRETHQNSNPDLKIKFGSRHHGDSYPFDGPGGVLAHAFFPEEGQIHFDEDETFTDRKKDGTDLKIIAVHEFGHALGLEHSLEQGAVMNPYYQGYDPNFKLGKDDVHGIQFLYGKPNAYKPTTIRTTPRTTTKRPIITRPPIATTKPHINKYWDFLPCHLEKQAVFLGPDWSTVYAILDDDHGFYKFDLGSRSWKKESLSRVYRGLPSEARGGLIDDKGIIWFFHDIKIYAYRRSQLLPGFPKKIDDFLYPKHPYAAAYKNKKIYLFKNWLLYELDVENLKIKNIHRTSTIFDGLSMHVDASFRYNGYQYFFNNEKMYKFDERLNRMESGYPKLTSDDWFL</sequence>
<keyword evidence="10" id="KW-0106">Calcium</keyword>
<dbReference type="InterPro" id="IPR033739">
    <property type="entry name" value="M10A_MMP"/>
</dbReference>
<keyword evidence="2" id="KW-0645">Protease</keyword>
<feature type="binding site" evidence="10">
    <location>
        <position position="192"/>
    </location>
    <ligand>
        <name>Zn(2+)</name>
        <dbReference type="ChEBI" id="CHEBI:29105"/>
        <label>1</label>
    </ligand>
</feature>
<evidence type="ECO:0000256" key="1">
    <source>
        <dbReference type="ARBA" id="ARBA00010370"/>
    </source>
</evidence>
<feature type="chain" id="PRO_5017972449" evidence="12">
    <location>
        <begin position="19"/>
        <end position="486"/>
    </location>
</feature>
<dbReference type="STRING" id="10195.A0A3M7QH21"/>
<dbReference type="PANTHER" id="PTHR10201:SF291">
    <property type="entry name" value="MATRIX METALLOPROTEINASE 1, ISOFORM C-RELATED"/>
    <property type="match status" value="1"/>
</dbReference>
<dbReference type="Proteomes" id="UP000276133">
    <property type="component" value="Unassembled WGS sequence"/>
</dbReference>
<feature type="binding site" evidence="10">
    <location>
        <position position="182"/>
    </location>
    <ligand>
        <name>Zn(2+)</name>
        <dbReference type="ChEBI" id="CHEBI:29105"/>
        <label>1</label>
    </ligand>
</feature>
<feature type="binding site" evidence="10">
    <location>
        <position position="157"/>
    </location>
    <ligand>
        <name>Ca(2+)</name>
        <dbReference type="ChEBI" id="CHEBI:29108"/>
        <label>2</label>
    </ligand>
</feature>
<feature type="binding site" evidence="10">
    <location>
        <position position="175"/>
    </location>
    <ligand>
        <name>Ca(2+)</name>
        <dbReference type="ChEBI" id="CHEBI:29108"/>
        <label>3</label>
    </ligand>
</feature>
<keyword evidence="3 9" id="KW-0479">Metal-binding</keyword>
<dbReference type="SMART" id="SM00120">
    <property type="entry name" value="HX"/>
    <property type="match status" value="2"/>
</dbReference>
<accession>A0A3M7QH21</accession>
<keyword evidence="5" id="KW-0378">Hydrolase</keyword>
<feature type="non-terminal residue" evidence="14">
    <location>
        <position position="486"/>
    </location>
</feature>
<feature type="domain" description="Peptidase metallopeptidase" evidence="13">
    <location>
        <begin position="104"/>
        <end position="260"/>
    </location>
</feature>
<keyword evidence="15" id="KW-1185">Reference proteome</keyword>
<dbReference type="SMART" id="SM00235">
    <property type="entry name" value="ZnMc"/>
    <property type="match status" value="1"/>
</dbReference>
<dbReference type="GO" id="GO:0008270">
    <property type="term" value="F:zinc ion binding"/>
    <property type="evidence" value="ECO:0007669"/>
    <property type="project" value="InterPro"/>
</dbReference>
<protein>
    <submittedName>
        <fullName evidence="14">Matrix metallo ase-19</fullName>
    </submittedName>
</protein>
<evidence type="ECO:0000256" key="3">
    <source>
        <dbReference type="ARBA" id="ARBA00022723"/>
    </source>
</evidence>
<dbReference type="SUPFAM" id="SSF47090">
    <property type="entry name" value="PGBD-like"/>
    <property type="match status" value="1"/>
</dbReference>
<dbReference type="InterPro" id="IPR006026">
    <property type="entry name" value="Peptidase_Metallo"/>
</dbReference>
<keyword evidence="4 12" id="KW-0732">Signal</keyword>
<dbReference type="Gene3D" id="3.40.390.10">
    <property type="entry name" value="Collagenase (Catalytic Domain)"/>
    <property type="match status" value="1"/>
</dbReference>
<dbReference type="InterPro" id="IPR024079">
    <property type="entry name" value="MetalloPept_cat_dom_sf"/>
</dbReference>
<dbReference type="CDD" id="cd04278">
    <property type="entry name" value="ZnMc_MMP"/>
    <property type="match status" value="1"/>
</dbReference>
<dbReference type="GO" id="GO:0005615">
    <property type="term" value="C:extracellular space"/>
    <property type="evidence" value="ECO:0007669"/>
    <property type="project" value="TreeGrafter"/>
</dbReference>
<dbReference type="InterPro" id="IPR036365">
    <property type="entry name" value="PGBD-like_sf"/>
</dbReference>
<comment type="cofactor">
    <cofactor evidence="10">
        <name>Zn(2+)</name>
        <dbReference type="ChEBI" id="CHEBI:29105"/>
    </cofactor>
    <text evidence="10">Binds 2 Zn(2+) ions per subunit.</text>
</comment>
<evidence type="ECO:0000313" key="15">
    <source>
        <dbReference type="Proteomes" id="UP000276133"/>
    </source>
</evidence>
<feature type="binding site" evidence="10">
    <location>
        <position position="194"/>
    </location>
    <ligand>
        <name>Ca(2+)</name>
        <dbReference type="ChEBI" id="CHEBI:29108"/>
        <label>3</label>
    </ligand>
</feature>
<dbReference type="FunFam" id="3.40.390.10:FF:000091">
    <property type="entry name" value="Matrix metalloproteinase-16-like Protein"/>
    <property type="match status" value="1"/>
</dbReference>
<dbReference type="Pfam" id="PF01471">
    <property type="entry name" value="PG_binding_1"/>
    <property type="match status" value="1"/>
</dbReference>
<keyword evidence="7" id="KW-0482">Metalloprotease</keyword>
<evidence type="ECO:0000256" key="6">
    <source>
        <dbReference type="ARBA" id="ARBA00022833"/>
    </source>
</evidence>
<dbReference type="InterPro" id="IPR001818">
    <property type="entry name" value="Pept_M10_metallopeptidase"/>
</dbReference>
<dbReference type="Pfam" id="PF00413">
    <property type="entry name" value="Peptidase_M10"/>
    <property type="match status" value="1"/>
</dbReference>
<dbReference type="Gene3D" id="2.110.10.10">
    <property type="entry name" value="Hemopexin-like domain"/>
    <property type="match status" value="1"/>
</dbReference>
<feature type="binding site" evidence="10">
    <location>
        <position position="445"/>
    </location>
    <ligand>
        <name>Ca(2+)</name>
        <dbReference type="ChEBI" id="CHEBI:29108"/>
        <label>4</label>
    </ligand>
</feature>
<dbReference type="SUPFAM" id="SSF55486">
    <property type="entry name" value="Metalloproteases ('zincins'), catalytic domain"/>
    <property type="match status" value="1"/>
</dbReference>
<dbReference type="PIRSF" id="PIRSF001191">
    <property type="entry name" value="Peptidase_M10A_matrix"/>
    <property type="match status" value="1"/>
</dbReference>
<dbReference type="EMBL" id="REGN01006234">
    <property type="protein sequence ID" value="RNA10331.1"/>
    <property type="molecule type" value="Genomic_DNA"/>
</dbReference>
<feature type="binding site" evidence="10">
    <location>
        <position position="233"/>
    </location>
    <ligand>
        <name>Zn(2+)</name>
        <dbReference type="ChEBI" id="CHEBI:29105"/>
        <label>2</label>
        <note>catalytic</note>
    </ligand>
</feature>
<evidence type="ECO:0000256" key="2">
    <source>
        <dbReference type="ARBA" id="ARBA00022670"/>
    </source>
</evidence>
<keyword evidence="6 9" id="KW-0862">Zinc</keyword>
<dbReference type="GO" id="GO:0030198">
    <property type="term" value="P:extracellular matrix organization"/>
    <property type="evidence" value="ECO:0007669"/>
    <property type="project" value="TreeGrafter"/>
</dbReference>
<name>A0A3M7QH21_BRAPC</name>
<dbReference type="GO" id="GO:0031012">
    <property type="term" value="C:extracellular matrix"/>
    <property type="evidence" value="ECO:0007669"/>
    <property type="project" value="InterPro"/>
</dbReference>
<evidence type="ECO:0000259" key="13">
    <source>
        <dbReference type="SMART" id="SM00235"/>
    </source>
</evidence>
<dbReference type="AlphaFoldDB" id="A0A3M7QH21"/>
<comment type="caution">
    <text evidence="14">The sequence shown here is derived from an EMBL/GenBank/DDBJ whole genome shotgun (WGS) entry which is preliminary data.</text>
</comment>
<feature type="binding site" evidence="10">
    <location>
        <position position="197"/>
    </location>
    <ligand>
        <name>Ca(2+)</name>
        <dbReference type="ChEBI" id="CHEBI:29108"/>
        <label>1</label>
    </ligand>
</feature>
<feature type="repeat" description="Hemopexin" evidence="11">
    <location>
        <begin position="441"/>
        <end position="486"/>
    </location>
</feature>
<feature type="binding site" evidence="9">
    <location>
        <position position="215"/>
    </location>
    <ligand>
        <name>Zn(2+)</name>
        <dbReference type="ChEBI" id="CHEBI:29105"/>
        <label>2</label>
        <note>catalytic</note>
    </ligand>
</feature>
<feature type="binding site" evidence="10">
    <location>
        <position position="402"/>
    </location>
    <ligand>
        <name>Ca(2+)</name>
        <dbReference type="ChEBI" id="CHEBI:29108"/>
        <label>5</label>
    </ligand>
</feature>
<evidence type="ECO:0000313" key="14">
    <source>
        <dbReference type="EMBL" id="RNA10331.1"/>
    </source>
</evidence>
<dbReference type="GO" id="GO:0004222">
    <property type="term" value="F:metalloendopeptidase activity"/>
    <property type="evidence" value="ECO:0007669"/>
    <property type="project" value="InterPro"/>
</dbReference>
<dbReference type="InterPro" id="IPR036375">
    <property type="entry name" value="Hemopexin-like_dom_sf"/>
</dbReference>
<evidence type="ECO:0000256" key="8">
    <source>
        <dbReference type="PIRSR" id="PIRSR001191-1"/>
    </source>
</evidence>
<evidence type="ECO:0000256" key="10">
    <source>
        <dbReference type="PIRSR" id="PIRSR621190-2"/>
    </source>
</evidence>
<evidence type="ECO:0000256" key="5">
    <source>
        <dbReference type="ARBA" id="ARBA00022801"/>
    </source>
</evidence>
<evidence type="ECO:0000256" key="7">
    <source>
        <dbReference type="ARBA" id="ARBA00023049"/>
    </source>
</evidence>
<dbReference type="SUPFAM" id="SSF50923">
    <property type="entry name" value="Hemopexin-like domain"/>
    <property type="match status" value="1"/>
</dbReference>
<feature type="binding site" evidence="10">
    <location>
        <position position="169"/>
    </location>
    <ligand>
        <name>Zn(2+)</name>
        <dbReference type="ChEBI" id="CHEBI:29105"/>
        <label>1</label>
    </ligand>
</feature>
<dbReference type="InterPro" id="IPR002477">
    <property type="entry name" value="Peptidoglycan-bd-like"/>
</dbReference>
<dbReference type="InterPro" id="IPR018487">
    <property type="entry name" value="Hemopexin-like_repeat"/>
</dbReference>
<feature type="signal peptide" evidence="12">
    <location>
        <begin position="1"/>
        <end position="18"/>
    </location>
</feature>
<feature type="binding site" evidence="10">
    <location>
        <position position="174"/>
    </location>
    <ligand>
        <name>Ca(2+)</name>
        <dbReference type="ChEBI" id="CHEBI:29108"/>
        <label>3</label>
    </ligand>
</feature>
<feature type="binding site" evidence="9">
    <location>
        <position position="225"/>
    </location>
    <ligand>
        <name>Zn(2+)</name>
        <dbReference type="ChEBI" id="CHEBI:29105"/>
        <label>2</label>
        <note>catalytic</note>
    </ligand>
</feature>
<feature type="binding site" description="in inhibited form" evidence="10">
    <location>
        <position position="88"/>
    </location>
    <ligand>
        <name>Zn(2+)</name>
        <dbReference type="ChEBI" id="CHEBI:29105"/>
        <label>2</label>
        <note>catalytic</note>
    </ligand>
</feature>
<feature type="binding site" evidence="10">
    <location>
        <position position="167"/>
    </location>
    <ligand>
        <name>Zn(2+)</name>
        <dbReference type="ChEBI" id="CHEBI:29105"/>
        <label>1</label>
    </ligand>
</feature>
<organism evidence="14 15">
    <name type="scientific">Brachionus plicatilis</name>
    <name type="common">Marine rotifer</name>
    <name type="synonym">Brachionus muelleri</name>
    <dbReference type="NCBI Taxonomy" id="10195"/>
    <lineage>
        <taxon>Eukaryota</taxon>
        <taxon>Metazoa</taxon>
        <taxon>Spiralia</taxon>
        <taxon>Gnathifera</taxon>
        <taxon>Rotifera</taxon>
        <taxon>Eurotatoria</taxon>
        <taxon>Monogononta</taxon>
        <taxon>Pseudotrocha</taxon>
        <taxon>Ploima</taxon>
        <taxon>Brachionidae</taxon>
        <taxon>Brachionus</taxon>
    </lineage>
</organism>
<evidence type="ECO:0000256" key="12">
    <source>
        <dbReference type="SAM" id="SignalP"/>
    </source>
</evidence>
<dbReference type="GO" id="GO:0030574">
    <property type="term" value="P:collagen catabolic process"/>
    <property type="evidence" value="ECO:0007669"/>
    <property type="project" value="TreeGrafter"/>
</dbReference>
<evidence type="ECO:0000256" key="11">
    <source>
        <dbReference type="PROSITE-ProRule" id="PRU01011"/>
    </source>
</evidence>
<comment type="cofactor">
    <cofactor evidence="10">
        <name>Ca(2+)</name>
        <dbReference type="ChEBI" id="CHEBI:29108"/>
    </cofactor>
    <text evidence="10">Can bind about 5 Ca(2+) ions per subunit.</text>
</comment>